<dbReference type="PANTHER" id="PTHR10270:SF323">
    <property type="entry name" value="TRANSCRIPTION FACTOR SOX-14-RELATED"/>
    <property type="match status" value="1"/>
</dbReference>
<dbReference type="InterPro" id="IPR036910">
    <property type="entry name" value="HMG_box_dom_sf"/>
</dbReference>
<feature type="compositionally biased region" description="Acidic residues" evidence="3">
    <location>
        <begin position="123"/>
        <end position="136"/>
    </location>
</feature>
<sequence>MAQKGNNHQETAENFNPPVNARTWSGTGREEMVKIMIRRNMCNDLGREKSRELNKSSWGLTEEPKTKKHPPNHIKRPMNAFMVWSQLERRKIVEVNPDKHNAEISKELGSIRSSRTTLRGADACEEPLGDDTDGDDVGMWPPVATTAAGLLASHVDST</sequence>
<gene>
    <name evidence="5" type="ORF">TCAL_17196</name>
</gene>
<dbReference type="InterPro" id="IPR009071">
    <property type="entry name" value="HMG_box_dom"/>
</dbReference>
<feature type="compositionally biased region" description="Polar residues" evidence="3">
    <location>
        <begin position="1"/>
        <end position="14"/>
    </location>
</feature>
<dbReference type="EMBL" id="VCGU01000459">
    <property type="protein sequence ID" value="TRY61046.1"/>
    <property type="molecule type" value="Genomic_DNA"/>
</dbReference>
<proteinExistence type="predicted"/>
<dbReference type="AlphaFoldDB" id="A0A553N6J8"/>
<evidence type="ECO:0000256" key="1">
    <source>
        <dbReference type="ARBA" id="ARBA00023125"/>
    </source>
</evidence>
<evidence type="ECO:0000256" key="2">
    <source>
        <dbReference type="PROSITE-ProRule" id="PRU00267"/>
    </source>
</evidence>
<dbReference type="GO" id="GO:0007420">
    <property type="term" value="P:brain development"/>
    <property type="evidence" value="ECO:0007669"/>
    <property type="project" value="TreeGrafter"/>
</dbReference>
<keyword evidence="1 2" id="KW-0238">DNA-binding</keyword>
<evidence type="ECO:0000313" key="5">
    <source>
        <dbReference type="EMBL" id="TRY61046.1"/>
    </source>
</evidence>
<dbReference type="STRING" id="6832.A0A553N6J8"/>
<feature type="region of interest" description="Disordered" evidence="3">
    <location>
        <begin position="115"/>
        <end position="141"/>
    </location>
</feature>
<protein>
    <recommendedName>
        <fullName evidence="4">HMG box domain-containing protein</fullName>
    </recommendedName>
</protein>
<name>A0A553N6J8_TIGCA</name>
<comment type="caution">
    <text evidence="5">The sequence shown here is derived from an EMBL/GenBank/DDBJ whole genome shotgun (WGS) entry which is preliminary data.</text>
</comment>
<feature type="region of interest" description="Disordered" evidence="3">
    <location>
        <begin position="47"/>
        <end position="77"/>
    </location>
</feature>
<evidence type="ECO:0000256" key="3">
    <source>
        <dbReference type="SAM" id="MobiDB-lite"/>
    </source>
</evidence>
<dbReference type="PROSITE" id="PS50118">
    <property type="entry name" value="HMG_BOX_2"/>
    <property type="match status" value="1"/>
</dbReference>
<dbReference type="Proteomes" id="UP000318571">
    <property type="component" value="Chromosome 8"/>
</dbReference>
<dbReference type="GO" id="GO:0000122">
    <property type="term" value="P:negative regulation of transcription by RNA polymerase II"/>
    <property type="evidence" value="ECO:0007669"/>
    <property type="project" value="TreeGrafter"/>
</dbReference>
<feature type="DNA-binding region" description="HMG box" evidence="2">
    <location>
        <begin position="74"/>
        <end position="109"/>
    </location>
</feature>
<accession>A0A553N6J8</accession>
<dbReference type="GO" id="GO:0030182">
    <property type="term" value="P:neuron differentiation"/>
    <property type="evidence" value="ECO:0007669"/>
    <property type="project" value="TreeGrafter"/>
</dbReference>
<dbReference type="SUPFAM" id="SSF47095">
    <property type="entry name" value="HMG-box"/>
    <property type="match status" value="1"/>
</dbReference>
<feature type="region of interest" description="Disordered" evidence="3">
    <location>
        <begin position="1"/>
        <end position="24"/>
    </location>
</feature>
<reference evidence="5 6" key="1">
    <citation type="journal article" date="2018" name="Nat. Ecol. Evol.">
        <title>Genomic signatures of mitonuclear coevolution across populations of Tigriopus californicus.</title>
        <authorList>
            <person name="Barreto F.S."/>
            <person name="Watson E.T."/>
            <person name="Lima T.G."/>
            <person name="Willett C.S."/>
            <person name="Edmands S."/>
            <person name="Li W."/>
            <person name="Burton R.S."/>
        </authorList>
    </citation>
    <scope>NUCLEOTIDE SEQUENCE [LARGE SCALE GENOMIC DNA]</scope>
    <source>
        <strain evidence="5 6">San Diego</strain>
    </source>
</reference>
<feature type="domain" description="HMG box" evidence="4">
    <location>
        <begin position="74"/>
        <end position="109"/>
    </location>
</feature>
<dbReference type="GO" id="GO:0001228">
    <property type="term" value="F:DNA-binding transcription activator activity, RNA polymerase II-specific"/>
    <property type="evidence" value="ECO:0007669"/>
    <property type="project" value="TreeGrafter"/>
</dbReference>
<dbReference type="Pfam" id="PF00505">
    <property type="entry name" value="HMG_box"/>
    <property type="match status" value="1"/>
</dbReference>
<dbReference type="InterPro" id="IPR050140">
    <property type="entry name" value="SRY-related_HMG-box_TF-like"/>
</dbReference>
<dbReference type="GO" id="GO:0000978">
    <property type="term" value="F:RNA polymerase II cis-regulatory region sequence-specific DNA binding"/>
    <property type="evidence" value="ECO:0007669"/>
    <property type="project" value="TreeGrafter"/>
</dbReference>
<organism evidence="5 6">
    <name type="scientific">Tigriopus californicus</name>
    <name type="common">Marine copepod</name>
    <dbReference type="NCBI Taxonomy" id="6832"/>
    <lineage>
        <taxon>Eukaryota</taxon>
        <taxon>Metazoa</taxon>
        <taxon>Ecdysozoa</taxon>
        <taxon>Arthropoda</taxon>
        <taxon>Crustacea</taxon>
        <taxon>Multicrustacea</taxon>
        <taxon>Hexanauplia</taxon>
        <taxon>Copepoda</taxon>
        <taxon>Harpacticoida</taxon>
        <taxon>Harpacticidae</taxon>
        <taxon>Tigriopus</taxon>
    </lineage>
</organism>
<evidence type="ECO:0000259" key="4">
    <source>
        <dbReference type="PROSITE" id="PS50118"/>
    </source>
</evidence>
<dbReference type="Gene3D" id="1.10.30.10">
    <property type="entry name" value="High mobility group box domain"/>
    <property type="match status" value="1"/>
</dbReference>
<dbReference type="GO" id="GO:0005634">
    <property type="term" value="C:nucleus"/>
    <property type="evidence" value="ECO:0007669"/>
    <property type="project" value="UniProtKB-UniRule"/>
</dbReference>
<feature type="compositionally biased region" description="Basic residues" evidence="3">
    <location>
        <begin position="66"/>
        <end position="76"/>
    </location>
</feature>
<dbReference type="PANTHER" id="PTHR10270">
    <property type="entry name" value="SOX TRANSCRIPTION FACTOR"/>
    <property type="match status" value="1"/>
</dbReference>
<evidence type="ECO:0000313" key="6">
    <source>
        <dbReference type="Proteomes" id="UP000318571"/>
    </source>
</evidence>
<keyword evidence="6" id="KW-1185">Reference proteome</keyword>
<keyword evidence="2" id="KW-0539">Nucleus</keyword>